<feature type="compositionally biased region" description="Basic and acidic residues" evidence="1">
    <location>
        <begin position="72"/>
        <end position="82"/>
    </location>
</feature>
<dbReference type="EMBL" id="RIBY02002090">
    <property type="protein sequence ID" value="KAH9825613.1"/>
    <property type="molecule type" value="Genomic_DNA"/>
</dbReference>
<proteinExistence type="predicted"/>
<gene>
    <name evidence="2" type="ORF">Tdes44962_MAKER04055</name>
</gene>
<evidence type="ECO:0000313" key="2">
    <source>
        <dbReference type="EMBL" id="KAH9825613.1"/>
    </source>
</evidence>
<keyword evidence="3" id="KW-1185">Reference proteome</keyword>
<dbReference type="OrthoDB" id="3433125at2759"/>
<sequence>MDSRAGRRGDDPLDLIRKTDGHVTGMAQQCSEYREQVKPSREDAVDTGSSNGPQDAARPDSGSSHLPPAYAERPDHQTERVLESGMPGSADSKAAQPQYREDDFFTDSAISDDWSMEDDDEEHWEFDDAIDSARSAVHSEEPYTLPSYDESQADYRHADELVQETSTNRDADTAKTRQPPSNNSLPMPATLPQPRPRKNIRGTSCDIRGRKAERKPERKFEKTERKVLKYERRMDQGRDLSQGKAARYDAFMAERKRRGLDE</sequence>
<reference evidence="2 3" key="2">
    <citation type="journal article" date="2021" name="Curr. Genet.">
        <title>Genetic response to nitrogen starvation in the aggressive Eucalyptus foliar pathogen Teratosphaeria destructans.</title>
        <authorList>
            <person name="Havenga M."/>
            <person name="Wingfield B.D."/>
            <person name="Wingfield M.J."/>
            <person name="Dreyer L.L."/>
            <person name="Roets F."/>
            <person name="Aylward J."/>
        </authorList>
    </citation>
    <scope>NUCLEOTIDE SEQUENCE [LARGE SCALE GENOMIC DNA]</scope>
    <source>
        <strain evidence="2">CMW44962</strain>
    </source>
</reference>
<accession>A0A9W7SNU3</accession>
<reference evidence="2 3" key="1">
    <citation type="journal article" date="2018" name="IMA Fungus">
        <title>IMA Genome-F 10: Nine draft genome sequences of Claviceps purpurea s.lat., including C. arundinis, C. humidiphila, and C. cf. spartinae, pseudomolecules for the pitch canker pathogen Fusarium circinatum, draft genome of Davidsoniella eucalypti, Grosmannia galeiformis, Quambalaria eucalypti, and Teratosphaeria destructans.</title>
        <authorList>
            <person name="Wingfield B.D."/>
            <person name="Liu M."/>
            <person name="Nguyen H.D."/>
            <person name="Lane F.A."/>
            <person name="Morgan S.W."/>
            <person name="De Vos L."/>
            <person name="Wilken P.M."/>
            <person name="Duong T.A."/>
            <person name="Aylward J."/>
            <person name="Coetzee M.P."/>
            <person name="Dadej K."/>
            <person name="De Beer Z.W."/>
            <person name="Findlay W."/>
            <person name="Havenga M."/>
            <person name="Kolarik M."/>
            <person name="Menzies J.G."/>
            <person name="Naidoo K."/>
            <person name="Pochopski O."/>
            <person name="Shoukouhi P."/>
            <person name="Santana Q.C."/>
            <person name="Seifert K.A."/>
            <person name="Soal N."/>
            <person name="Steenkamp E.T."/>
            <person name="Tatham C.T."/>
            <person name="van der Nest M.A."/>
            <person name="Wingfield M.J."/>
        </authorList>
    </citation>
    <scope>NUCLEOTIDE SEQUENCE [LARGE SCALE GENOMIC DNA]</scope>
    <source>
        <strain evidence="2">CMW44962</strain>
    </source>
</reference>
<name>A0A9W7SNU3_9PEZI</name>
<feature type="compositionally biased region" description="Acidic residues" evidence="1">
    <location>
        <begin position="114"/>
        <end position="130"/>
    </location>
</feature>
<feature type="region of interest" description="Disordered" evidence="1">
    <location>
        <begin position="1"/>
        <end position="224"/>
    </location>
</feature>
<feature type="compositionally biased region" description="Basic and acidic residues" evidence="1">
    <location>
        <begin position="32"/>
        <end position="44"/>
    </location>
</feature>
<protein>
    <submittedName>
        <fullName evidence="2">Uncharacterized protein</fullName>
    </submittedName>
</protein>
<organism evidence="2 3">
    <name type="scientific">Teratosphaeria destructans</name>
    <dbReference type="NCBI Taxonomy" id="418781"/>
    <lineage>
        <taxon>Eukaryota</taxon>
        <taxon>Fungi</taxon>
        <taxon>Dikarya</taxon>
        <taxon>Ascomycota</taxon>
        <taxon>Pezizomycotina</taxon>
        <taxon>Dothideomycetes</taxon>
        <taxon>Dothideomycetidae</taxon>
        <taxon>Mycosphaerellales</taxon>
        <taxon>Teratosphaeriaceae</taxon>
        <taxon>Teratosphaeria</taxon>
    </lineage>
</organism>
<dbReference type="AlphaFoldDB" id="A0A9W7SNU3"/>
<dbReference type="Proteomes" id="UP001138500">
    <property type="component" value="Unassembled WGS sequence"/>
</dbReference>
<evidence type="ECO:0000256" key="1">
    <source>
        <dbReference type="SAM" id="MobiDB-lite"/>
    </source>
</evidence>
<feature type="compositionally biased region" description="Polar residues" evidence="1">
    <location>
        <begin position="176"/>
        <end position="185"/>
    </location>
</feature>
<evidence type="ECO:0000313" key="3">
    <source>
        <dbReference type="Proteomes" id="UP001138500"/>
    </source>
</evidence>
<feature type="compositionally biased region" description="Basic and acidic residues" evidence="1">
    <location>
        <begin position="207"/>
        <end position="224"/>
    </location>
</feature>
<feature type="compositionally biased region" description="Basic and acidic residues" evidence="1">
    <location>
        <begin position="1"/>
        <end position="21"/>
    </location>
</feature>
<comment type="caution">
    <text evidence="2">The sequence shown here is derived from an EMBL/GenBank/DDBJ whole genome shotgun (WGS) entry which is preliminary data.</text>
</comment>